<keyword evidence="4" id="KW-0963">Cytoplasm</keyword>
<protein>
    <recommendedName>
        <fullName evidence="4">Urease accessory protein UreD</fullName>
    </recommendedName>
</protein>
<organism evidence="5 6">
    <name type="scientific">Pseudomaricurvus hydrocarbonicus</name>
    <dbReference type="NCBI Taxonomy" id="1470433"/>
    <lineage>
        <taxon>Bacteria</taxon>
        <taxon>Pseudomonadati</taxon>
        <taxon>Pseudomonadota</taxon>
        <taxon>Gammaproteobacteria</taxon>
        <taxon>Cellvibrionales</taxon>
        <taxon>Cellvibrionaceae</taxon>
        <taxon>Pseudomaricurvus</taxon>
    </lineage>
</organism>
<dbReference type="AlphaFoldDB" id="A0A9E5MMH0"/>
<dbReference type="HAMAP" id="MF_01384">
    <property type="entry name" value="UreD"/>
    <property type="match status" value="1"/>
</dbReference>
<comment type="function">
    <text evidence="4">Required for maturation of urease via the functional incorporation of the urease nickel metallocenter.</text>
</comment>
<keyword evidence="3 4" id="KW-0143">Chaperone</keyword>
<dbReference type="InterPro" id="IPR002669">
    <property type="entry name" value="UreD"/>
</dbReference>
<dbReference type="GO" id="GO:0005737">
    <property type="term" value="C:cytoplasm"/>
    <property type="evidence" value="ECO:0007669"/>
    <property type="project" value="UniProtKB-SubCell"/>
</dbReference>
<evidence type="ECO:0000256" key="2">
    <source>
        <dbReference type="ARBA" id="ARBA00022988"/>
    </source>
</evidence>
<sequence>MTDVTTGEEAVSSPAHLNWHARLNLRLQLGPRGTRLVHNEHEGPLYVQKPFYPEGDELAHLYVLHPPGGLVSGDRLQLDVEVGNGAQTLLTTPGAGRVYRARADRALQHQLNHFQVGAGSSLEWLPLETIIYPNARTRLETRVDLHAGARFIGWEVTSLGLPACKLDAQEAEVSQRLTVTCEGEPVFVEQFHLNAQTRRLFNAMAGMQAKPINAVFVAGPFATDSPFGAKSEESIQRAEWIAQQNHHHSEALLNSAGPGMAGESLVGESLVGLSQVGDFVVGRYLGHCSEQARQLFQRWWAQLRPQLLARLACPPRIWFT</sequence>
<dbReference type="GO" id="GO:0016151">
    <property type="term" value="F:nickel cation binding"/>
    <property type="evidence" value="ECO:0007669"/>
    <property type="project" value="UniProtKB-UniRule"/>
</dbReference>
<comment type="subcellular location">
    <subcellularLocation>
        <location evidence="4">Cytoplasm</location>
    </subcellularLocation>
</comment>
<dbReference type="Pfam" id="PF01774">
    <property type="entry name" value="UreD"/>
    <property type="match status" value="1"/>
</dbReference>
<keyword evidence="2 4" id="KW-0996">Nickel insertion</keyword>
<name>A0A9E5MMH0_9GAMM</name>
<accession>A0A9E5MMH0</accession>
<evidence type="ECO:0000256" key="3">
    <source>
        <dbReference type="ARBA" id="ARBA00023186"/>
    </source>
</evidence>
<proteinExistence type="inferred from homology"/>
<comment type="similarity">
    <text evidence="1 4">Belongs to the UreD family.</text>
</comment>
<comment type="caution">
    <text evidence="5">The sequence shown here is derived from an EMBL/GenBank/DDBJ whole genome shotgun (WGS) entry which is preliminary data.</text>
</comment>
<dbReference type="PANTHER" id="PTHR33643">
    <property type="entry name" value="UREASE ACCESSORY PROTEIN D"/>
    <property type="match status" value="1"/>
</dbReference>
<gene>
    <name evidence="4" type="primary">ureD</name>
    <name evidence="5" type="ORF">G8770_13580</name>
</gene>
<dbReference type="Proteomes" id="UP000787472">
    <property type="component" value="Unassembled WGS sequence"/>
</dbReference>
<evidence type="ECO:0000313" key="5">
    <source>
        <dbReference type="EMBL" id="NHO66575.1"/>
    </source>
</evidence>
<evidence type="ECO:0000256" key="1">
    <source>
        <dbReference type="ARBA" id="ARBA00007177"/>
    </source>
</evidence>
<comment type="subunit">
    <text evidence="4">UreD, UreF and UreG form a complex that acts as a GTP-hydrolysis-dependent molecular chaperone, activating the urease apoprotein by helping to assemble the nickel containing metallocenter of UreC. The UreE protein probably delivers the nickel.</text>
</comment>
<dbReference type="EMBL" id="JAAONZ010000010">
    <property type="protein sequence ID" value="NHO66575.1"/>
    <property type="molecule type" value="Genomic_DNA"/>
</dbReference>
<reference evidence="5" key="1">
    <citation type="submission" date="2020-03" db="EMBL/GenBank/DDBJ databases">
        <authorList>
            <person name="Guo F."/>
        </authorList>
    </citation>
    <scope>NUCLEOTIDE SEQUENCE</scope>
    <source>
        <strain evidence="5">JCM 30134</strain>
    </source>
</reference>
<evidence type="ECO:0000256" key="4">
    <source>
        <dbReference type="HAMAP-Rule" id="MF_01384"/>
    </source>
</evidence>
<keyword evidence="6" id="KW-1185">Reference proteome</keyword>
<evidence type="ECO:0000313" key="6">
    <source>
        <dbReference type="Proteomes" id="UP000787472"/>
    </source>
</evidence>
<dbReference type="PANTHER" id="PTHR33643:SF1">
    <property type="entry name" value="UREASE ACCESSORY PROTEIN D"/>
    <property type="match status" value="1"/>
</dbReference>